<evidence type="ECO:0000256" key="6">
    <source>
        <dbReference type="ARBA" id="ARBA00023172"/>
    </source>
</evidence>
<comment type="similarity">
    <text evidence="2">Belongs to the plant homeotic and developmental regulators ALOG protein family.</text>
</comment>
<dbReference type="PANTHER" id="PTHR31165:SF2">
    <property type="entry name" value="ALOG DOMAIN-CONTAINING PROTEIN"/>
    <property type="match status" value="1"/>
</dbReference>
<dbReference type="KEGG" id="bfo:118407113"/>
<keyword evidence="7" id="KW-0539">Nucleus</keyword>
<protein>
    <submittedName>
        <fullName evidence="10">Uncharacterized protein LOC118407113</fullName>
    </submittedName>
</protein>
<evidence type="ECO:0000313" key="9">
    <source>
        <dbReference type="Proteomes" id="UP000001554"/>
    </source>
</evidence>
<evidence type="ECO:0000313" key="10">
    <source>
        <dbReference type="RefSeq" id="XP_035663424.1"/>
    </source>
</evidence>
<dbReference type="GeneID" id="118407113"/>
<dbReference type="InterPro" id="IPR011010">
    <property type="entry name" value="DNA_brk_join_enz"/>
</dbReference>
<evidence type="ECO:0000256" key="1">
    <source>
        <dbReference type="ARBA" id="ARBA00004123"/>
    </source>
</evidence>
<dbReference type="InterPro" id="IPR006936">
    <property type="entry name" value="ALOG_dom"/>
</dbReference>
<dbReference type="SUPFAM" id="SSF56349">
    <property type="entry name" value="DNA breaking-rejoining enzymes"/>
    <property type="match status" value="1"/>
</dbReference>
<keyword evidence="9" id="KW-1185">Reference proteome</keyword>
<evidence type="ECO:0000256" key="4">
    <source>
        <dbReference type="ARBA" id="ARBA00023125"/>
    </source>
</evidence>
<comment type="subcellular location">
    <subcellularLocation>
        <location evidence="1">Nucleus</location>
    </subcellularLocation>
</comment>
<dbReference type="GO" id="GO:0003677">
    <property type="term" value="F:DNA binding"/>
    <property type="evidence" value="ECO:0007669"/>
    <property type="project" value="UniProtKB-KW"/>
</dbReference>
<dbReference type="Pfam" id="PF04852">
    <property type="entry name" value="ALOG_dom"/>
    <property type="match status" value="1"/>
</dbReference>
<dbReference type="PROSITE" id="PS51697">
    <property type="entry name" value="ALOG"/>
    <property type="match status" value="1"/>
</dbReference>
<evidence type="ECO:0000256" key="3">
    <source>
        <dbReference type="ARBA" id="ARBA00023015"/>
    </source>
</evidence>
<dbReference type="InterPro" id="IPR040222">
    <property type="entry name" value="ALOG"/>
</dbReference>
<keyword evidence="5" id="KW-0804">Transcription</keyword>
<dbReference type="GO" id="GO:0006310">
    <property type="term" value="P:DNA recombination"/>
    <property type="evidence" value="ECO:0007669"/>
    <property type="project" value="UniProtKB-KW"/>
</dbReference>
<dbReference type="OrthoDB" id="10065712at2759"/>
<evidence type="ECO:0000256" key="5">
    <source>
        <dbReference type="ARBA" id="ARBA00023163"/>
    </source>
</evidence>
<evidence type="ECO:0000259" key="8">
    <source>
        <dbReference type="PROSITE" id="PS51697"/>
    </source>
</evidence>
<dbReference type="GO" id="GO:0009299">
    <property type="term" value="P:mRNA transcription"/>
    <property type="evidence" value="ECO:0000318"/>
    <property type="project" value="GO_Central"/>
</dbReference>
<dbReference type="Gene3D" id="1.10.443.10">
    <property type="entry name" value="Intergrase catalytic core"/>
    <property type="match status" value="1"/>
</dbReference>
<name>A0A9J7KHJ8_BRAFL</name>
<accession>A0A9J7KHJ8</accession>
<dbReference type="AlphaFoldDB" id="A0A9J7KHJ8"/>
<evidence type="ECO:0000256" key="7">
    <source>
        <dbReference type="ARBA" id="ARBA00023242"/>
    </source>
</evidence>
<dbReference type="InterPro" id="IPR013762">
    <property type="entry name" value="Integrase-like_cat_sf"/>
</dbReference>
<gene>
    <name evidence="10" type="primary">LOC118407113</name>
</gene>
<sequence>MGAHNSSAYEKQKKALAELLQVFLKSVSPLKNLQTATPEDIVKFLIFKDQQGKTKVHVAECTCTEQESCDCPKRLAFKTVDAYVGNIRSIFNEEGRGGQWDDRLGLGNPAASHLVKKYLKAVTEEQLRQGRTPQQAKPFFCLRFWRYVTTGGYLFRSTSKEGHMLTDPPSTSALDNAFRRYLEQMGRYEGETLHGCRAGCAISLHMAGESTRGIMEHVGWFNKRTASYYMKLAQVTQSGRPA</sequence>
<reference evidence="9" key="1">
    <citation type="journal article" date="2020" name="Nat. Ecol. Evol.">
        <title>Deeply conserved synteny resolves early events in vertebrate evolution.</title>
        <authorList>
            <person name="Simakov O."/>
            <person name="Marletaz F."/>
            <person name="Yue J.X."/>
            <person name="O'Connell B."/>
            <person name="Jenkins J."/>
            <person name="Brandt A."/>
            <person name="Calef R."/>
            <person name="Tung C.H."/>
            <person name="Huang T.K."/>
            <person name="Schmutz J."/>
            <person name="Satoh N."/>
            <person name="Yu J.K."/>
            <person name="Putnam N.H."/>
            <person name="Green R.E."/>
            <person name="Rokhsar D.S."/>
        </authorList>
    </citation>
    <scope>NUCLEOTIDE SEQUENCE [LARGE SCALE GENOMIC DNA]</scope>
    <source>
        <strain evidence="9">S238N-H82</strain>
    </source>
</reference>
<dbReference type="RefSeq" id="XP_035663424.1">
    <property type="nucleotide sequence ID" value="XM_035807531.1"/>
</dbReference>
<evidence type="ECO:0000256" key="2">
    <source>
        <dbReference type="ARBA" id="ARBA00010308"/>
    </source>
</evidence>
<dbReference type="PANTHER" id="PTHR31165">
    <property type="entry name" value="PROTEIN G1-LIKE2"/>
    <property type="match status" value="1"/>
</dbReference>
<proteinExistence type="inferred from homology"/>
<dbReference type="Proteomes" id="UP000001554">
    <property type="component" value="Chromosome 19"/>
</dbReference>
<reference evidence="10" key="2">
    <citation type="submission" date="2025-08" db="UniProtKB">
        <authorList>
            <consortium name="RefSeq"/>
        </authorList>
    </citation>
    <scope>IDENTIFICATION</scope>
    <source>
        <strain evidence="10">S238N-H82</strain>
        <tissue evidence="10">Testes</tissue>
    </source>
</reference>
<dbReference type="GO" id="GO:0005634">
    <property type="term" value="C:nucleus"/>
    <property type="evidence" value="ECO:0000318"/>
    <property type="project" value="GO_Central"/>
</dbReference>
<keyword evidence="6" id="KW-0233">DNA recombination</keyword>
<organism evidence="9 10">
    <name type="scientific">Branchiostoma floridae</name>
    <name type="common">Florida lancelet</name>
    <name type="synonym">Amphioxus</name>
    <dbReference type="NCBI Taxonomy" id="7739"/>
    <lineage>
        <taxon>Eukaryota</taxon>
        <taxon>Metazoa</taxon>
        <taxon>Chordata</taxon>
        <taxon>Cephalochordata</taxon>
        <taxon>Leptocardii</taxon>
        <taxon>Amphioxiformes</taxon>
        <taxon>Branchiostomatidae</taxon>
        <taxon>Branchiostoma</taxon>
    </lineage>
</organism>
<dbReference type="GO" id="GO:0015074">
    <property type="term" value="P:DNA integration"/>
    <property type="evidence" value="ECO:0007669"/>
    <property type="project" value="InterPro"/>
</dbReference>
<feature type="domain" description="ALOG" evidence="8">
    <location>
        <begin position="8"/>
        <end position="138"/>
    </location>
</feature>
<keyword evidence="4" id="KW-0238">DNA-binding</keyword>
<keyword evidence="3" id="KW-0805">Transcription regulation</keyword>